<protein>
    <recommendedName>
        <fullName evidence="3">Pentapeptide repeat protein</fullName>
    </recommendedName>
</protein>
<accession>L1MEC8</accession>
<organism evidence="1 2">
    <name type="scientific">Corynebacterium durum F0235</name>
    <dbReference type="NCBI Taxonomy" id="1035195"/>
    <lineage>
        <taxon>Bacteria</taxon>
        <taxon>Bacillati</taxon>
        <taxon>Actinomycetota</taxon>
        <taxon>Actinomycetes</taxon>
        <taxon>Mycobacteriales</taxon>
        <taxon>Corynebacteriaceae</taxon>
        <taxon>Corynebacterium</taxon>
    </lineage>
</organism>
<dbReference type="HOGENOM" id="CLU_1003684_0_0_11"/>
<evidence type="ECO:0008006" key="3">
    <source>
        <dbReference type="Google" id="ProtNLM"/>
    </source>
</evidence>
<sequence length="284" mass="32263">MITVADIRGNVEFFPLINALRKEHAPWRINFTDSKFFDIDLNAMESSDDIAFWDCELRNIRIVGSHLGEIKTLPGTSVDNLYMENTRFNKFSFSDLVLTNSYIDGFNFGISLHNNAFEKIDNCQFVGIKMFGGGRRIFGSIQNSKVSGKLHGVDFWENEDHTQCQNLDLSEALVSQSLFTGVDMRRIRCNPAWEHLIVEDWYQYKPALIEQAKQLLASSDKVDQVAGSVIIGDIKRDEKAYGSELDNKRGSAYIESVESSALRKRTKERILEVYSSLGVSLLPK</sequence>
<name>L1MEC8_9CORY</name>
<dbReference type="Proteomes" id="UP000010445">
    <property type="component" value="Unassembled WGS sequence"/>
</dbReference>
<dbReference type="RefSeq" id="WP_006064096.1">
    <property type="nucleotide sequence ID" value="NZ_KB290831.1"/>
</dbReference>
<dbReference type="STRING" id="1035195.HMPREF9997_01871"/>
<dbReference type="Gene3D" id="2.160.20.80">
    <property type="entry name" value="E3 ubiquitin-protein ligase SopA"/>
    <property type="match status" value="1"/>
</dbReference>
<keyword evidence="2" id="KW-1185">Reference proteome</keyword>
<evidence type="ECO:0000313" key="2">
    <source>
        <dbReference type="Proteomes" id="UP000010445"/>
    </source>
</evidence>
<dbReference type="AlphaFoldDB" id="L1MEC8"/>
<comment type="caution">
    <text evidence="1">The sequence shown here is derived from an EMBL/GenBank/DDBJ whole genome shotgun (WGS) entry which is preliminary data.</text>
</comment>
<dbReference type="eggNOG" id="ENOG5030G2S">
    <property type="taxonomic scope" value="Bacteria"/>
</dbReference>
<dbReference type="EMBL" id="AMEM01000024">
    <property type="protein sequence ID" value="EKX89400.1"/>
    <property type="molecule type" value="Genomic_DNA"/>
</dbReference>
<reference evidence="1 2" key="1">
    <citation type="submission" date="2012-05" db="EMBL/GenBank/DDBJ databases">
        <authorList>
            <person name="Weinstock G."/>
            <person name="Sodergren E."/>
            <person name="Lobos E.A."/>
            <person name="Fulton L."/>
            <person name="Fulton R."/>
            <person name="Courtney L."/>
            <person name="Fronick C."/>
            <person name="O'Laughlin M."/>
            <person name="Godfrey J."/>
            <person name="Wilson R.M."/>
            <person name="Miner T."/>
            <person name="Farmer C."/>
            <person name="Delehaunty K."/>
            <person name="Cordes M."/>
            <person name="Minx P."/>
            <person name="Tomlinson C."/>
            <person name="Chen J."/>
            <person name="Wollam A."/>
            <person name="Pepin K.H."/>
            <person name="Bhonagiri V."/>
            <person name="Zhang X."/>
            <person name="Suruliraj S."/>
            <person name="Warren W."/>
            <person name="Mitreva M."/>
            <person name="Mardis E.R."/>
            <person name="Wilson R.K."/>
        </authorList>
    </citation>
    <scope>NUCLEOTIDE SEQUENCE [LARGE SCALE GENOMIC DNA]</scope>
    <source>
        <strain evidence="1 2">F0235</strain>
    </source>
</reference>
<proteinExistence type="predicted"/>
<evidence type="ECO:0000313" key="1">
    <source>
        <dbReference type="EMBL" id="EKX89400.1"/>
    </source>
</evidence>
<gene>
    <name evidence="1" type="ORF">HMPREF9997_01871</name>
</gene>